<dbReference type="SUPFAM" id="SSF75005">
    <property type="entry name" value="Arabinanase/levansucrase/invertase"/>
    <property type="match status" value="1"/>
</dbReference>
<proteinExistence type="predicted"/>
<dbReference type="PANTHER" id="PTHR35279">
    <property type="match status" value="1"/>
</dbReference>
<dbReference type="EMBL" id="VLLE01000002">
    <property type="protein sequence ID" value="TWI85174.1"/>
    <property type="molecule type" value="Genomic_DNA"/>
</dbReference>
<sequence>MREQKKLNSKVNHRDTKTQRYTKCVLFFLCVLCASVVTSQVPQEIMQKVYEEVKTPFKYGLVVTPENETKKIDCPSVFRKGNSWYMTYIQFDGRGYETWIAKSKDLLDWTTLGKLMSFSDTTDWDNNQKAGYIALQNTKWGGNYKLEKYQNKYWMSYIGGRDRGYESGPLAIGIANTTNDPIKPHEWNRLSKPVLSSTDTDVRWWENRKLYKSTVIRDKDKTLGSEFIMYYNANGDSSGNKPKWRWFERIGMAVSDDMVNWKRYHADPVMEHGVGITGDAVLQKINDVWVMFYFGAFWETRKNETFNRFACSYDLVNWTDWKGEDLIKSSEPYDAKYAHKSFVVKWKGVVYHFYCAVDKKDNRGIAVATSVDKGKSKLQF</sequence>
<dbReference type="AlphaFoldDB" id="A0A562SVY5"/>
<dbReference type="Gene3D" id="2.115.10.20">
    <property type="entry name" value="Glycosyl hydrolase domain, family 43"/>
    <property type="match status" value="2"/>
</dbReference>
<gene>
    <name evidence="1" type="ORF">IQ13_0331</name>
</gene>
<comment type="caution">
    <text evidence="1">The sequence shown here is derived from an EMBL/GenBank/DDBJ whole genome shotgun (WGS) entry which is preliminary data.</text>
</comment>
<name>A0A562SVY5_9BACT</name>
<dbReference type="Proteomes" id="UP000316167">
    <property type="component" value="Unassembled WGS sequence"/>
</dbReference>
<dbReference type="InterPro" id="IPR023296">
    <property type="entry name" value="Glyco_hydro_beta-prop_sf"/>
</dbReference>
<dbReference type="PANTHER" id="PTHR35279:SF1">
    <property type="entry name" value="ARABINANASE_LEVANSUCRASE_INVERTASE"/>
    <property type="match status" value="1"/>
</dbReference>
<accession>A0A562SVY5</accession>
<evidence type="ECO:0000313" key="1">
    <source>
        <dbReference type="EMBL" id="TWI85174.1"/>
    </source>
</evidence>
<evidence type="ECO:0008006" key="3">
    <source>
        <dbReference type="Google" id="ProtNLM"/>
    </source>
</evidence>
<reference evidence="1 2" key="1">
    <citation type="journal article" date="2015" name="Stand. Genomic Sci.">
        <title>Genomic Encyclopedia of Bacterial and Archaeal Type Strains, Phase III: the genomes of soil and plant-associated and newly described type strains.</title>
        <authorList>
            <person name="Whitman W.B."/>
            <person name="Woyke T."/>
            <person name="Klenk H.P."/>
            <person name="Zhou Y."/>
            <person name="Lilburn T.G."/>
            <person name="Beck B.J."/>
            <person name="De Vos P."/>
            <person name="Vandamme P."/>
            <person name="Eisen J.A."/>
            <person name="Garrity G."/>
            <person name="Hugenholtz P."/>
            <person name="Kyrpides N.C."/>
        </authorList>
    </citation>
    <scope>NUCLEOTIDE SEQUENCE [LARGE SCALE GENOMIC DNA]</scope>
    <source>
        <strain evidence="1 2">CGMCC 1.7271</strain>
    </source>
</reference>
<keyword evidence="2" id="KW-1185">Reference proteome</keyword>
<evidence type="ECO:0000313" key="2">
    <source>
        <dbReference type="Proteomes" id="UP000316167"/>
    </source>
</evidence>
<protein>
    <recommendedName>
        <fullName evidence="3">Glycosylase</fullName>
    </recommendedName>
</protein>
<organism evidence="1 2">
    <name type="scientific">Lacibacter cauensis</name>
    <dbReference type="NCBI Taxonomy" id="510947"/>
    <lineage>
        <taxon>Bacteria</taxon>
        <taxon>Pseudomonadati</taxon>
        <taxon>Bacteroidota</taxon>
        <taxon>Chitinophagia</taxon>
        <taxon>Chitinophagales</taxon>
        <taxon>Chitinophagaceae</taxon>
        <taxon>Lacibacter</taxon>
    </lineage>
</organism>